<dbReference type="SUPFAM" id="SSF51730">
    <property type="entry name" value="FAD-linked oxidoreductase"/>
    <property type="match status" value="1"/>
</dbReference>
<dbReference type="GO" id="GO:0071949">
    <property type="term" value="F:FAD binding"/>
    <property type="evidence" value="ECO:0007669"/>
    <property type="project" value="TreeGrafter"/>
</dbReference>
<dbReference type="InterPro" id="IPR029041">
    <property type="entry name" value="FAD-linked_oxidoreductase-like"/>
</dbReference>
<comment type="cofactor">
    <cofactor evidence="1">
        <name>FAD</name>
        <dbReference type="ChEBI" id="CHEBI:57692"/>
    </cofactor>
</comment>
<sequence length="790" mass="86564">MASGHDDRLPTLFSSLDPSSYYFSLEFFPPKTSSGFSNLQSRLARMASALRPLFVTVTWGAGGSTATKSLELAELCQRQLGLTTVLHLTCTNMKKDMVDEALEAAKEIGIRNILALRGDPPREEYKDAVSTEEIEGGSGGGGTESNEEFTWAVDLVRYIRRKHGDYFAIGVAGYPEGHADESHPEQGKQSVEHDLPYLVEKVSAGADFIMTQLSYDIDAYRKYEDRLRNYTDQGGERLFEKIPIIPGLMPIQSYQIIKRITKLSHARLPEDISKRIEAVKSDDEAVKKVGVDVLSELVEQMKTLPQPAGVPRGFHFYTLNLEKSVAFILERTGLIPPVSSEGSTEDRDGDSSSDSDVVVVDDKRDVSTLTMKGQTDQDARRTQVSAFSRRRKSSINAQPHNRVILDRLSRSPAQARPEGDTDPPPRRSSNLAAQHSARDRGTGIPASSPTRRHHLLISEGQGSLGREATWDDYPNGRFGPSHSPAFGEIDGYGPSLKVSPLMARKLWGHPKSSGDITAIFRQHVSGDLVGVPWSDDIDPSGSGGAAPSKDSSGALRAETDVIRSELLSLISKQNYWTLASQPAVDGAPSSHPIFGWGPPGEGFVFQKAFVEFFCSRDEWETRLKGRLQSYGSEVLSWMKTDAQGVFESARHGAEMTNGVSKTNAAGTTTNPTSATIASARDSTVASDVNTVNAVTWGVFPSREILTPTIIEAESFRAWAQEAYAIWSEWKRCFPRGSEEATFLDRARGDVVLVNIVGQEFRGGHEGQGGRLWRILLGEDGERPASPTDAR</sequence>
<comment type="pathway">
    <text evidence="2 8">One-carbon metabolism; tetrahydrofolate interconversion.</text>
</comment>
<dbReference type="UniPathway" id="UPA00193"/>
<dbReference type="Pfam" id="PF21895">
    <property type="entry name" value="MTHFR_C"/>
    <property type="match status" value="2"/>
</dbReference>
<keyword evidence="6" id="KW-0521">NADP</keyword>
<dbReference type="CDD" id="cd00537">
    <property type="entry name" value="MTHFR"/>
    <property type="match status" value="1"/>
</dbReference>
<evidence type="ECO:0000313" key="12">
    <source>
        <dbReference type="Proteomes" id="UP000054266"/>
    </source>
</evidence>
<dbReference type="EMBL" id="KN846958">
    <property type="protein sequence ID" value="KIW68707.1"/>
    <property type="molecule type" value="Genomic_DNA"/>
</dbReference>
<dbReference type="InterPro" id="IPR003171">
    <property type="entry name" value="Mehydrof_redctse-like"/>
</dbReference>
<dbReference type="PANTHER" id="PTHR45754">
    <property type="entry name" value="METHYLENETETRAHYDROFOLATE REDUCTASE"/>
    <property type="match status" value="1"/>
</dbReference>
<dbReference type="Proteomes" id="UP000054266">
    <property type="component" value="Unassembled WGS sequence"/>
</dbReference>
<proteinExistence type="inferred from homology"/>
<name>A0A0D2E2Z5_9EURO</name>
<protein>
    <submittedName>
        <fullName evidence="11">Methylenetetrahydrofolate reductase</fullName>
    </submittedName>
</protein>
<dbReference type="GO" id="GO:0035999">
    <property type="term" value="P:tetrahydrofolate interconversion"/>
    <property type="evidence" value="ECO:0007669"/>
    <property type="project" value="UniProtKB-UniPathway"/>
</dbReference>
<evidence type="ECO:0000256" key="5">
    <source>
        <dbReference type="ARBA" id="ARBA00022827"/>
    </source>
</evidence>
<dbReference type="NCBIfam" id="TIGR00677">
    <property type="entry name" value="fadh2_euk"/>
    <property type="match status" value="1"/>
</dbReference>
<dbReference type="HOGENOM" id="CLU_025841_2_1_1"/>
<dbReference type="GO" id="GO:0005829">
    <property type="term" value="C:cytosol"/>
    <property type="evidence" value="ECO:0007669"/>
    <property type="project" value="TreeGrafter"/>
</dbReference>
<reference evidence="11 12" key="1">
    <citation type="submission" date="2015-01" db="EMBL/GenBank/DDBJ databases">
        <title>The Genome Sequence of Capronia semiimmersa CBS27337.</title>
        <authorList>
            <consortium name="The Broad Institute Genomics Platform"/>
            <person name="Cuomo C."/>
            <person name="de Hoog S."/>
            <person name="Gorbushina A."/>
            <person name="Stielow B."/>
            <person name="Teixiera M."/>
            <person name="Abouelleil A."/>
            <person name="Chapman S.B."/>
            <person name="Priest M."/>
            <person name="Young S.K."/>
            <person name="Wortman J."/>
            <person name="Nusbaum C."/>
            <person name="Birren B."/>
        </authorList>
    </citation>
    <scope>NUCLEOTIDE SEQUENCE [LARGE SCALE GENOMIC DNA]</scope>
    <source>
        <strain evidence="11 12">CBS 27337</strain>
    </source>
</reference>
<keyword evidence="12" id="KW-1185">Reference proteome</keyword>
<evidence type="ECO:0000256" key="1">
    <source>
        <dbReference type="ARBA" id="ARBA00001974"/>
    </source>
</evidence>
<dbReference type="InterPro" id="IPR053806">
    <property type="entry name" value="MTHFR_C"/>
</dbReference>
<evidence type="ECO:0000256" key="6">
    <source>
        <dbReference type="ARBA" id="ARBA00022857"/>
    </source>
</evidence>
<dbReference type="AlphaFoldDB" id="A0A0D2E2Z5"/>
<feature type="region of interest" description="Disordered" evidence="9">
    <location>
        <begin position="532"/>
        <end position="554"/>
    </location>
</feature>
<dbReference type="PANTHER" id="PTHR45754:SF1">
    <property type="entry name" value="METHYLENETETRAHYDROFOLATE REDUCTASE 1"/>
    <property type="match status" value="1"/>
</dbReference>
<dbReference type="Gene3D" id="3.20.20.220">
    <property type="match status" value="1"/>
</dbReference>
<organism evidence="11 12">
    <name type="scientific">Phialophora macrospora</name>
    <dbReference type="NCBI Taxonomy" id="1851006"/>
    <lineage>
        <taxon>Eukaryota</taxon>
        <taxon>Fungi</taxon>
        <taxon>Dikarya</taxon>
        <taxon>Ascomycota</taxon>
        <taxon>Pezizomycotina</taxon>
        <taxon>Eurotiomycetes</taxon>
        <taxon>Chaetothyriomycetidae</taxon>
        <taxon>Chaetothyriales</taxon>
        <taxon>Herpotrichiellaceae</taxon>
        <taxon>Phialophora</taxon>
    </lineage>
</organism>
<keyword evidence="4" id="KW-0285">Flavoprotein</keyword>
<dbReference type="STRING" id="5601.A0A0D2E2Z5"/>
<gene>
    <name evidence="11" type="ORF">PV04_04631</name>
</gene>
<keyword evidence="5" id="KW-0274">FAD</keyword>
<keyword evidence="7" id="KW-0560">Oxidoreductase</keyword>
<feature type="domain" description="MTHFR SAM-binding regulatory" evidence="10">
    <location>
        <begin position="679"/>
        <end position="761"/>
    </location>
</feature>
<accession>A0A0D2E2Z5</accession>
<dbReference type="InterPro" id="IPR004621">
    <property type="entry name" value="Fadh2_euk"/>
</dbReference>
<evidence type="ECO:0000256" key="8">
    <source>
        <dbReference type="RuleBase" id="RU004254"/>
    </source>
</evidence>
<comment type="similarity">
    <text evidence="3">Belongs to the methylenetetrahydrofolate reductase family.</text>
</comment>
<evidence type="ECO:0000256" key="2">
    <source>
        <dbReference type="ARBA" id="ARBA00004777"/>
    </source>
</evidence>
<evidence type="ECO:0000313" key="11">
    <source>
        <dbReference type="EMBL" id="KIW68707.1"/>
    </source>
</evidence>
<evidence type="ECO:0000256" key="4">
    <source>
        <dbReference type="ARBA" id="ARBA00022630"/>
    </source>
</evidence>
<dbReference type="Pfam" id="PF02219">
    <property type="entry name" value="MTHFR"/>
    <property type="match status" value="1"/>
</dbReference>
<feature type="domain" description="MTHFR SAM-binding regulatory" evidence="10">
    <location>
        <begin position="464"/>
        <end position="634"/>
    </location>
</feature>
<evidence type="ECO:0000256" key="9">
    <source>
        <dbReference type="SAM" id="MobiDB-lite"/>
    </source>
</evidence>
<evidence type="ECO:0000259" key="10">
    <source>
        <dbReference type="Pfam" id="PF21895"/>
    </source>
</evidence>
<dbReference type="GO" id="GO:0009086">
    <property type="term" value="P:methionine biosynthetic process"/>
    <property type="evidence" value="ECO:0007669"/>
    <property type="project" value="TreeGrafter"/>
</dbReference>
<dbReference type="FunFam" id="3.20.20.220:FF:000002">
    <property type="entry name" value="Methylenetetrahydrofolate reductase"/>
    <property type="match status" value="1"/>
</dbReference>
<dbReference type="GO" id="GO:0004489">
    <property type="term" value="F:methylenetetrahydrofolate reductase [NAD(P)H] activity"/>
    <property type="evidence" value="ECO:0007669"/>
    <property type="project" value="InterPro"/>
</dbReference>
<feature type="region of interest" description="Disordered" evidence="9">
    <location>
        <begin position="336"/>
        <end position="452"/>
    </location>
</feature>
<evidence type="ECO:0000256" key="3">
    <source>
        <dbReference type="ARBA" id="ARBA00006743"/>
    </source>
</evidence>
<evidence type="ECO:0000256" key="7">
    <source>
        <dbReference type="ARBA" id="ARBA00023002"/>
    </source>
</evidence>